<feature type="domain" description="HAMP" evidence="6">
    <location>
        <begin position="169"/>
        <end position="226"/>
    </location>
</feature>
<dbReference type="FunFam" id="3.30.70.270:FF:000001">
    <property type="entry name" value="Diguanylate cyclase domain protein"/>
    <property type="match status" value="1"/>
</dbReference>
<dbReference type="InterPro" id="IPR050469">
    <property type="entry name" value="Diguanylate_Cyclase"/>
</dbReference>
<feature type="domain" description="GGDEF" evidence="7">
    <location>
        <begin position="301"/>
        <end position="435"/>
    </location>
</feature>
<dbReference type="PROSITE" id="PS50885">
    <property type="entry name" value="HAMP"/>
    <property type="match status" value="1"/>
</dbReference>
<dbReference type="CDD" id="cd01949">
    <property type="entry name" value="GGDEF"/>
    <property type="match status" value="1"/>
</dbReference>
<evidence type="ECO:0000256" key="2">
    <source>
        <dbReference type="ARBA" id="ARBA00012528"/>
    </source>
</evidence>
<gene>
    <name evidence="8" type="ORF">HF690_05415</name>
</gene>
<evidence type="ECO:0000259" key="7">
    <source>
        <dbReference type="PROSITE" id="PS50887"/>
    </source>
</evidence>
<feature type="coiled-coil region" evidence="4">
    <location>
        <begin position="228"/>
        <end position="273"/>
    </location>
</feature>
<dbReference type="GO" id="GO:0007165">
    <property type="term" value="P:signal transduction"/>
    <property type="evidence" value="ECO:0007669"/>
    <property type="project" value="InterPro"/>
</dbReference>
<evidence type="ECO:0000256" key="4">
    <source>
        <dbReference type="SAM" id="Coils"/>
    </source>
</evidence>
<reference evidence="8 9" key="1">
    <citation type="journal article" date="2017" name="Int. J. Syst. Evol. Microbiol.">
        <title>Oleiagrimonas citrea sp. nov., a marine bacterium isolated from tidal flat sediment and emended description of the genus Oleiagrimonas Fang et al. 2015 and Oleiagrimonas soli.</title>
        <authorList>
            <person name="Yang S.H."/>
            <person name="Seo H.S."/>
            <person name="Seong C.N."/>
            <person name="Kwon K.K."/>
        </authorList>
    </citation>
    <scope>NUCLEOTIDE SEQUENCE [LARGE SCALE GENOMIC DNA]</scope>
    <source>
        <strain evidence="8 9">MEBiC09124</strain>
    </source>
</reference>
<dbReference type="GO" id="GO:0016020">
    <property type="term" value="C:membrane"/>
    <property type="evidence" value="ECO:0007669"/>
    <property type="project" value="InterPro"/>
</dbReference>
<evidence type="ECO:0000313" key="9">
    <source>
        <dbReference type="Proteomes" id="UP000541636"/>
    </source>
</evidence>
<evidence type="ECO:0000259" key="6">
    <source>
        <dbReference type="PROSITE" id="PS50885"/>
    </source>
</evidence>
<evidence type="ECO:0000256" key="5">
    <source>
        <dbReference type="SAM" id="Phobius"/>
    </source>
</evidence>
<keyword evidence="5" id="KW-1133">Transmembrane helix</keyword>
<dbReference type="Gene3D" id="3.30.70.270">
    <property type="match status" value="1"/>
</dbReference>
<proteinExistence type="predicted"/>
<feature type="transmembrane region" description="Helical" evidence="5">
    <location>
        <begin position="149"/>
        <end position="167"/>
    </location>
</feature>
<protein>
    <recommendedName>
        <fullName evidence="2">diguanylate cyclase</fullName>
        <ecNumber evidence="2">2.7.7.65</ecNumber>
    </recommendedName>
</protein>
<dbReference type="PANTHER" id="PTHR45138:SF9">
    <property type="entry name" value="DIGUANYLATE CYCLASE DGCM-RELATED"/>
    <property type="match status" value="1"/>
</dbReference>
<dbReference type="NCBIfam" id="TIGR00254">
    <property type="entry name" value="GGDEF"/>
    <property type="match status" value="1"/>
</dbReference>
<dbReference type="Proteomes" id="UP000541636">
    <property type="component" value="Unassembled WGS sequence"/>
</dbReference>
<sequence length="438" mass="49666">MTARAKNRHSISLRLAAATVLLGLIVSVAVTALQVHVIYRNQVESAREQLDEIRQSLVPSLEAGLWQVDRGRTRLLLDALAHTPGIGYVQLDSEGRHVTRGQADAPVLLERSYPLIHDDGQRFDLGTLRVVIDSRSTMTRLRNAIARELLTTTAALLSMSLLLLWLFRRWVTQRLKTMATYASELDIERLQTPLEWPKRPSRHADDLDLVAQALNQMRERMLEEFEVRVRHERELQQHRERLESLVRARTAELEDKTRQLEEKSRQLQELANTDSLTGVCSRRQFLALLDQELARAQRGGAAMTVLMFDVDHFKRINDTHGHATGDRVLVRIAECCREQLRRIDVLGRLGGEEFAVLLPRSDRRGAAVTAERLRAAIEALVIKSDQGERISITVSIGVAELVHPDEKPDTLIARADAQLYRAKHSGRNRVCVDDESTL</sequence>
<dbReference type="SUPFAM" id="SSF55073">
    <property type="entry name" value="Nucleotide cyclase"/>
    <property type="match status" value="1"/>
</dbReference>
<keyword evidence="5" id="KW-0812">Transmembrane</keyword>
<dbReference type="PROSITE" id="PS50887">
    <property type="entry name" value="GGDEF"/>
    <property type="match status" value="1"/>
</dbReference>
<keyword evidence="9" id="KW-1185">Reference proteome</keyword>
<organism evidence="8 9">
    <name type="scientific">Oleiagrimonas citrea</name>
    <dbReference type="NCBI Taxonomy" id="1665687"/>
    <lineage>
        <taxon>Bacteria</taxon>
        <taxon>Pseudomonadati</taxon>
        <taxon>Pseudomonadota</taxon>
        <taxon>Gammaproteobacteria</taxon>
        <taxon>Lysobacterales</taxon>
        <taxon>Rhodanobacteraceae</taxon>
        <taxon>Oleiagrimonas</taxon>
    </lineage>
</organism>
<dbReference type="EC" id="2.7.7.65" evidence="2"/>
<evidence type="ECO:0000256" key="3">
    <source>
        <dbReference type="ARBA" id="ARBA00034247"/>
    </source>
</evidence>
<dbReference type="InterPro" id="IPR003660">
    <property type="entry name" value="HAMP_dom"/>
</dbReference>
<name>A0A846ZJC3_9GAMM</name>
<dbReference type="InterPro" id="IPR029787">
    <property type="entry name" value="Nucleotide_cyclase"/>
</dbReference>
<comment type="catalytic activity">
    <reaction evidence="3">
        <text>2 GTP = 3',3'-c-di-GMP + 2 diphosphate</text>
        <dbReference type="Rhea" id="RHEA:24898"/>
        <dbReference type="ChEBI" id="CHEBI:33019"/>
        <dbReference type="ChEBI" id="CHEBI:37565"/>
        <dbReference type="ChEBI" id="CHEBI:58805"/>
        <dbReference type="EC" id="2.7.7.65"/>
    </reaction>
</comment>
<dbReference type="RefSeq" id="WP_168608723.1">
    <property type="nucleotide sequence ID" value="NZ_JAAZQD010000002.1"/>
</dbReference>
<dbReference type="Pfam" id="PF00990">
    <property type="entry name" value="GGDEF"/>
    <property type="match status" value="1"/>
</dbReference>
<dbReference type="Pfam" id="PF17149">
    <property type="entry name" value="CHASE5"/>
    <property type="match status" value="1"/>
</dbReference>
<comment type="caution">
    <text evidence="8">The sequence shown here is derived from an EMBL/GenBank/DDBJ whole genome shotgun (WGS) entry which is preliminary data.</text>
</comment>
<keyword evidence="4" id="KW-0175">Coiled coil</keyword>
<dbReference type="InterPro" id="IPR033414">
    <property type="entry name" value="Sensor_dom"/>
</dbReference>
<keyword evidence="5" id="KW-0472">Membrane</keyword>
<dbReference type="GO" id="GO:0052621">
    <property type="term" value="F:diguanylate cyclase activity"/>
    <property type="evidence" value="ECO:0007669"/>
    <property type="project" value="UniProtKB-EC"/>
</dbReference>
<dbReference type="PANTHER" id="PTHR45138">
    <property type="entry name" value="REGULATORY COMPONENTS OF SENSORY TRANSDUCTION SYSTEM"/>
    <property type="match status" value="1"/>
</dbReference>
<dbReference type="InterPro" id="IPR043128">
    <property type="entry name" value="Rev_trsase/Diguanyl_cyclase"/>
</dbReference>
<evidence type="ECO:0000313" key="8">
    <source>
        <dbReference type="EMBL" id="NKZ38395.1"/>
    </source>
</evidence>
<dbReference type="EMBL" id="JAAZQD010000002">
    <property type="protein sequence ID" value="NKZ38395.1"/>
    <property type="molecule type" value="Genomic_DNA"/>
</dbReference>
<dbReference type="InterPro" id="IPR000160">
    <property type="entry name" value="GGDEF_dom"/>
</dbReference>
<dbReference type="Gene3D" id="6.10.340.10">
    <property type="match status" value="1"/>
</dbReference>
<comment type="cofactor">
    <cofactor evidence="1">
        <name>Mg(2+)</name>
        <dbReference type="ChEBI" id="CHEBI:18420"/>
    </cofactor>
</comment>
<evidence type="ECO:0000256" key="1">
    <source>
        <dbReference type="ARBA" id="ARBA00001946"/>
    </source>
</evidence>
<accession>A0A846ZJC3</accession>
<dbReference type="SMART" id="SM00267">
    <property type="entry name" value="GGDEF"/>
    <property type="match status" value="1"/>
</dbReference>
<dbReference type="AlphaFoldDB" id="A0A846ZJC3"/>